<evidence type="ECO:0000313" key="2">
    <source>
        <dbReference type="EMBL" id="CAE8698677.1"/>
    </source>
</evidence>
<comment type="caution">
    <text evidence="2">The sequence shown here is derived from an EMBL/GenBank/DDBJ whole genome shotgun (WGS) entry which is preliminary data.</text>
</comment>
<dbReference type="AlphaFoldDB" id="A0A813K6S5"/>
<feature type="signal peptide" evidence="1">
    <location>
        <begin position="1"/>
        <end position="23"/>
    </location>
</feature>
<keyword evidence="1" id="KW-0732">Signal</keyword>
<evidence type="ECO:0000256" key="1">
    <source>
        <dbReference type="SAM" id="SignalP"/>
    </source>
</evidence>
<evidence type="ECO:0000313" key="3">
    <source>
        <dbReference type="Proteomes" id="UP000626109"/>
    </source>
</evidence>
<name>A0A813K6S5_POLGL</name>
<reference evidence="2" key="1">
    <citation type="submission" date="2021-02" db="EMBL/GenBank/DDBJ databases">
        <authorList>
            <person name="Dougan E. K."/>
            <person name="Rhodes N."/>
            <person name="Thang M."/>
            <person name="Chan C."/>
        </authorList>
    </citation>
    <scope>NUCLEOTIDE SEQUENCE</scope>
</reference>
<organism evidence="2 3">
    <name type="scientific">Polarella glacialis</name>
    <name type="common">Dinoflagellate</name>
    <dbReference type="NCBI Taxonomy" id="89957"/>
    <lineage>
        <taxon>Eukaryota</taxon>
        <taxon>Sar</taxon>
        <taxon>Alveolata</taxon>
        <taxon>Dinophyceae</taxon>
        <taxon>Suessiales</taxon>
        <taxon>Suessiaceae</taxon>
        <taxon>Polarella</taxon>
    </lineage>
</organism>
<proteinExistence type="predicted"/>
<feature type="non-terminal residue" evidence="2">
    <location>
        <position position="92"/>
    </location>
</feature>
<feature type="chain" id="PRO_5032845588" evidence="1">
    <location>
        <begin position="24"/>
        <end position="92"/>
    </location>
</feature>
<sequence>YFVGQAALFWSTSFCTWIPCVVTAVDGATGAVQIDQKPKYWLQGDELVRRLREAGPEPPIQGAAKGGAGRQLLAGALHDLGNPERDPWNRAR</sequence>
<gene>
    <name evidence="2" type="ORF">PGLA2088_LOCUS30842</name>
</gene>
<dbReference type="EMBL" id="CAJNNW010029034">
    <property type="protein sequence ID" value="CAE8698677.1"/>
    <property type="molecule type" value="Genomic_DNA"/>
</dbReference>
<accession>A0A813K6S5</accession>
<protein>
    <submittedName>
        <fullName evidence="2">Uncharacterized protein</fullName>
    </submittedName>
</protein>
<dbReference type="Proteomes" id="UP000626109">
    <property type="component" value="Unassembled WGS sequence"/>
</dbReference>